<comment type="caution">
    <text evidence="1">The sequence shown here is derived from an EMBL/GenBank/DDBJ whole genome shotgun (WGS) entry which is preliminary data.</text>
</comment>
<gene>
    <name evidence="1" type="ORF">E2C01_084765</name>
</gene>
<keyword evidence="2" id="KW-1185">Reference proteome</keyword>
<proteinExistence type="predicted"/>
<organism evidence="1 2">
    <name type="scientific">Portunus trituberculatus</name>
    <name type="common">Swimming crab</name>
    <name type="synonym">Neptunus trituberculatus</name>
    <dbReference type="NCBI Taxonomy" id="210409"/>
    <lineage>
        <taxon>Eukaryota</taxon>
        <taxon>Metazoa</taxon>
        <taxon>Ecdysozoa</taxon>
        <taxon>Arthropoda</taxon>
        <taxon>Crustacea</taxon>
        <taxon>Multicrustacea</taxon>
        <taxon>Malacostraca</taxon>
        <taxon>Eumalacostraca</taxon>
        <taxon>Eucarida</taxon>
        <taxon>Decapoda</taxon>
        <taxon>Pleocyemata</taxon>
        <taxon>Brachyura</taxon>
        <taxon>Eubrachyura</taxon>
        <taxon>Portunoidea</taxon>
        <taxon>Portunidae</taxon>
        <taxon>Portuninae</taxon>
        <taxon>Portunus</taxon>
    </lineage>
</organism>
<evidence type="ECO:0000313" key="1">
    <source>
        <dbReference type="EMBL" id="MPC89805.1"/>
    </source>
</evidence>
<dbReference type="EMBL" id="VSRR010082247">
    <property type="protein sequence ID" value="MPC89805.1"/>
    <property type="molecule type" value="Genomic_DNA"/>
</dbReference>
<dbReference type="Proteomes" id="UP000324222">
    <property type="component" value="Unassembled WGS sequence"/>
</dbReference>
<sequence>MKFYVDLKAPLFADQWHTRHASLVYCRDKLLRVAVLSLLRTA</sequence>
<protein>
    <submittedName>
        <fullName evidence="1">Uncharacterized protein</fullName>
    </submittedName>
</protein>
<evidence type="ECO:0000313" key="2">
    <source>
        <dbReference type="Proteomes" id="UP000324222"/>
    </source>
</evidence>
<name>A0A5B7J4W4_PORTR</name>
<dbReference type="AlphaFoldDB" id="A0A5B7J4W4"/>
<reference evidence="1 2" key="1">
    <citation type="submission" date="2019-05" db="EMBL/GenBank/DDBJ databases">
        <title>Another draft genome of Portunus trituberculatus and its Hox gene families provides insights of decapod evolution.</title>
        <authorList>
            <person name="Jeong J.-H."/>
            <person name="Song I."/>
            <person name="Kim S."/>
            <person name="Choi T."/>
            <person name="Kim D."/>
            <person name="Ryu S."/>
            <person name="Kim W."/>
        </authorList>
    </citation>
    <scope>NUCLEOTIDE SEQUENCE [LARGE SCALE GENOMIC DNA]</scope>
    <source>
        <tissue evidence="1">Muscle</tissue>
    </source>
</reference>
<accession>A0A5B7J4W4</accession>